<keyword evidence="1" id="KW-0812">Transmembrane</keyword>
<reference evidence="3 4" key="1">
    <citation type="journal article" date="2012" name="Science">
        <title>The Paleozoic origin of enzymatic lignin decomposition reconstructed from 31 fungal genomes.</title>
        <authorList>
            <person name="Floudas D."/>
            <person name="Binder M."/>
            <person name="Riley R."/>
            <person name="Barry K."/>
            <person name="Blanchette R.A."/>
            <person name="Henrissat B."/>
            <person name="Martinez A.T."/>
            <person name="Otillar R."/>
            <person name="Spatafora J.W."/>
            <person name="Yadav J.S."/>
            <person name="Aerts A."/>
            <person name="Benoit I."/>
            <person name="Boyd A."/>
            <person name="Carlson A."/>
            <person name="Copeland A."/>
            <person name="Coutinho P.M."/>
            <person name="de Vries R.P."/>
            <person name="Ferreira P."/>
            <person name="Findley K."/>
            <person name="Foster B."/>
            <person name="Gaskell J."/>
            <person name="Glotzer D."/>
            <person name="Gorecki P."/>
            <person name="Heitman J."/>
            <person name="Hesse C."/>
            <person name="Hori C."/>
            <person name="Igarashi K."/>
            <person name="Jurgens J.A."/>
            <person name="Kallen N."/>
            <person name="Kersten P."/>
            <person name="Kohler A."/>
            <person name="Kuees U."/>
            <person name="Kumar T.K.A."/>
            <person name="Kuo A."/>
            <person name="LaButti K."/>
            <person name="Larrondo L.F."/>
            <person name="Lindquist E."/>
            <person name="Ling A."/>
            <person name="Lombard V."/>
            <person name="Lucas S."/>
            <person name="Lundell T."/>
            <person name="Martin R."/>
            <person name="McLaughlin D.J."/>
            <person name="Morgenstern I."/>
            <person name="Morin E."/>
            <person name="Murat C."/>
            <person name="Nagy L.G."/>
            <person name="Nolan M."/>
            <person name="Ohm R.A."/>
            <person name="Patyshakuliyeva A."/>
            <person name="Rokas A."/>
            <person name="Ruiz-Duenas F.J."/>
            <person name="Sabat G."/>
            <person name="Salamov A."/>
            <person name="Samejima M."/>
            <person name="Schmutz J."/>
            <person name="Slot J.C."/>
            <person name="St John F."/>
            <person name="Stenlid J."/>
            <person name="Sun H."/>
            <person name="Sun S."/>
            <person name="Syed K."/>
            <person name="Tsang A."/>
            <person name="Wiebenga A."/>
            <person name="Young D."/>
            <person name="Pisabarro A."/>
            <person name="Eastwood D.C."/>
            <person name="Martin F."/>
            <person name="Cullen D."/>
            <person name="Grigoriev I.V."/>
            <person name="Hibbett D.S."/>
        </authorList>
    </citation>
    <scope>NUCLEOTIDE SEQUENCE [LARGE SCALE GENOMIC DNA]</scope>
    <source>
        <strain evidence="3 4">MD-104</strain>
    </source>
</reference>
<dbReference type="AlphaFoldDB" id="A0A2H3J090"/>
<protein>
    <recommendedName>
        <fullName evidence="2">DUF6535 domain-containing protein</fullName>
    </recommendedName>
</protein>
<organism evidence="3 4">
    <name type="scientific">Wolfiporia cocos (strain MD-104)</name>
    <name type="common">Brown rot fungus</name>
    <dbReference type="NCBI Taxonomy" id="742152"/>
    <lineage>
        <taxon>Eukaryota</taxon>
        <taxon>Fungi</taxon>
        <taxon>Dikarya</taxon>
        <taxon>Basidiomycota</taxon>
        <taxon>Agaricomycotina</taxon>
        <taxon>Agaricomycetes</taxon>
        <taxon>Polyporales</taxon>
        <taxon>Phaeolaceae</taxon>
        <taxon>Wolfiporia</taxon>
    </lineage>
</organism>
<dbReference type="Proteomes" id="UP000218811">
    <property type="component" value="Unassembled WGS sequence"/>
</dbReference>
<dbReference type="STRING" id="742152.A0A2H3J090"/>
<sequence length="312" mass="33735">MDDSKLHATNFDSNRGAKDNVEVLNFDLGGDHAAHVRDQGTQVAELLAQHFHEALVAYMRNAKTTHYPHTVAATDAYPTADEDTISRRKDKEHIESVKSHLDALLTFAGIFSAAVAAFSAVYFAQLNPLALDPSSAILSQISTQVASFHEQGTDLNSTAPPFTPALGMESQGPARLTMAVNILWFTALICSLTAACINIATRLLFAYCILPENGGRDFELVCYKVAKFLTNPNGPLLVIHLDLLEFSVISFLIGLVCLLWNLNITAAYVVLGEVICAFGVISVVFAVPALMQTFAITFTVLDTVRGIVAAFS</sequence>
<feature type="transmembrane region" description="Helical" evidence="1">
    <location>
        <begin position="182"/>
        <end position="210"/>
    </location>
</feature>
<accession>A0A2H3J090</accession>
<feature type="transmembrane region" description="Helical" evidence="1">
    <location>
        <begin position="103"/>
        <end position="124"/>
    </location>
</feature>
<proteinExistence type="predicted"/>
<name>A0A2H3J090_WOLCO</name>
<keyword evidence="4" id="KW-1185">Reference proteome</keyword>
<feature type="transmembrane region" description="Helical" evidence="1">
    <location>
        <begin position="243"/>
        <end position="262"/>
    </location>
</feature>
<evidence type="ECO:0000259" key="2">
    <source>
        <dbReference type="Pfam" id="PF20153"/>
    </source>
</evidence>
<gene>
    <name evidence="3" type="ORF">WOLCODRAFT_147311</name>
</gene>
<evidence type="ECO:0000256" key="1">
    <source>
        <dbReference type="SAM" id="Phobius"/>
    </source>
</evidence>
<dbReference type="Pfam" id="PF20153">
    <property type="entry name" value="DUF6535"/>
    <property type="match status" value="1"/>
</dbReference>
<dbReference type="InterPro" id="IPR045338">
    <property type="entry name" value="DUF6535"/>
</dbReference>
<keyword evidence="1" id="KW-1133">Transmembrane helix</keyword>
<evidence type="ECO:0000313" key="3">
    <source>
        <dbReference type="EMBL" id="PCH33203.1"/>
    </source>
</evidence>
<feature type="domain" description="DUF6535" evidence="2">
    <location>
        <begin position="87"/>
        <end position="261"/>
    </location>
</feature>
<evidence type="ECO:0000313" key="4">
    <source>
        <dbReference type="Proteomes" id="UP000218811"/>
    </source>
</evidence>
<dbReference type="EMBL" id="KB467831">
    <property type="protein sequence ID" value="PCH33203.1"/>
    <property type="molecule type" value="Genomic_DNA"/>
</dbReference>
<keyword evidence="1" id="KW-0472">Membrane</keyword>
<feature type="transmembrane region" description="Helical" evidence="1">
    <location>
        <begin position="268"/>
        <end position="291"/>
    </location>
</feature>
<dbReference type="OrthoDB" id="3185525at2759"/>